<keyword evidence="2" id="KW-1185">Reference proteome</keyword>
<accession>A0ACC2JQM0</accession>
<proteinExistence type="predicted"/>
<protein>
    <submittedName>
        <fullName evidence="1">Uncharacterized protein</fullName>
    </submittedName>
</protein>
<gene>
    <name evidence="1" type="ORF">O1611_g3849</name>
</gene>
<name>A0ACC2JQM0_9PEZI</name>
<dbReference type="Proteomes" id="UP001153332">
    <property type="component" value="Unassembled WGS sequence"/>
</dbReference>
<sequence>MQIVTRSPLLQGLSPSISEIFRISGTAGASIGILDGTTGETHLAGFGYRDVERKLPPDEHTVYHLASLSKSFTAASIALLVADGRVSFQDRICDILPEFRHPDKEVRSRSTLLDFLSHRTGLATKNSLWQQDGHELLLAQVDTIPTTSYLETIAPLGSKWIYNNWGYDLLSEVVATVSGSTWGDFVSERILKPLNLTETTTALRPPEENWAHGYMPDPSYKPQDVGRPVIADGTVQQGSNGVKSTIHDLLIYYKAVLDAYKLETEESINTESTQGTHPLRNIKALLTPHISLDPDAVPEAGGQWYGAGWAIAELPAPLGSIGTNGMFVDPMPLVGRGCGHGVNGSNKTKIWYHNGSLVGFFSSVHILPESGTIIVVLANSITKNDAPDWVGQLLVESFLNCNERNDYIDLARKSADAYDKMWKKLPGDMERARIPGSNSFPLPEYAGRYFNSIGNWFIEVTHDADGLAFSFQGRPTQEHRLEIFGQDTFSWCLTEEQSRKRGRWPDLDATIYIFHFATGNDGSIETLRWEHDSDVIGGEVFVKAKQNEGASSSRAEL</sequence>
<evidence type="ECO:0000313" key="2">
    <source>
        <dbReference type="Proteomes" id="UP001153332"/>
    </source>
</evidence>
<dbReference type="EMBL" id="JAPUUL010000663">
    <property type="protein sequence ID" value="KAJ8129780.1"/>
    <property type="molecule type" value="Genomic_DNA"/>
</dbReference>
<organism evidence="1 2">
    <name type="scientific">Lasiodiplodia mahajangana</name>
    <dbReference type="NCBI Taxonomy" id="1108764"/>
    <lineage>
        <taxon>Eukaryota</taxon>
        <taxon>Fungi</taxon>
        <taxon>Dikarya</taxon>
        <taxon>Ascomycota</taxon>
        <taxon>Pezizomycotina</taxon>
        <taxon>Dothideomycetes</taxon>
        <taxon>Dothideomycetes incertae sedis</taxon>
        <taxon>Botryosphaeriales</taxon>
        <taxon>Botryosphaeriaceae</taxon>
        <taxon>Lasiodiplodia</taxon>
    </lineage>
</organism>
<evidence type="ECO:0000313" key="1">
    <source>
        <dbReference type="EMBL" id="KAJ8129780.1"/>
    </source>
</evidence>
<reference evidence="1" key="1">
    <citation type="submission" date="2022-12" db="EMBL/GenBank/DDBJ databases">
        <title>Genome Sequence of Lasiodiplodia mahajangana.</title>
        <authorList>
            <person name="Buettner E."/>
        </authorList>
    </citation>
    <scope>NUCLEOTIDE SEQUENCE</scope>
    <source>
        <strain evidence="1">VT137</strain>
    </source>
</reference>
<comment type="caution">
    <text evidence="1">The sequence shown here is derived from an EMBL/GenBank/DDBJ whole genome shotgun (WGS) entry which is preliminary data.</text>
</comment>